<comment type="caution">
    <text evidence="1">The sequence shown here is derived from an EMBL/GenBank/DDBJ whole genome shotgun (WGS) entry which is preliminary data.</text>
</comment>
<proteinExistence type="predicted"/>
<organism evidence="1">
    <name type="scientific">Fusarium oxysporum (strain Fo5176)</name>
    <name type="common">Fusarium vascular wilt</name>
    <dbReference type="NCBI Taxonomy" id="660025"/>
    <lineage>
        <taxon>Eukaryota</taxon>
        <taxon>Fungi</taxon>
        <taxon>Dikarya</taxon>
        <taxon>Ascomycota</taxon>
        <taxon>Pezizomycotina</taxon>
        <taxon>Sordariomycetes</taxon>
        <taxon>Hypocreomycetidae</taxon>
        <taxon>Hypocreales</taxon>
        <taxon>Nectriaceae</taxon>
        <taxon>Fusarium</taxon>
        <taxon>Fusarium oxysporum species complex</taxon>
    </lineage>
</organism>
<reference evidence="1" key="1">
    <citation type="journal article" date="2012" name="Mol. Plant Microbe Interact.">
        <title>A highly conserved effector in Fusarium oxysporum is required for full virulence on Arabidopsis.</title>
        <authorList>
            <person name="Thatcher L.F."/>
            <person name="Gardiner D.M."/>
            <person name="Kazan K."/>
            <person name="Manners J."/>
        </authorList>
    </citation>
    <scope>NUCLEOTIDE SEQUENCE [LARGE SCALE GENOMIC DNA]</scope>
    <source>
        <strain evidence="1">Fo5176</strain>
    </source>
</reference>
<protein>
    <submittedName>
        <fullName evidence="1">Uncharacterized protein</fullName>
    </submittedName>
</protein>
<dbReference type="AlphaFoldDB" id="F9FIW6"/>
<feature type="non-terminal residue" evidence="1">
    <location>
        <position position="54"/>
    </location>
</feature>
<evidence type="ECO:0000313" key="1">
    <source>
        <dbReference type="EMBL" id="EGU83141.1"/>
    </source>
</evidence>
<sequence length="54" mass="6114">MATSTGRRARRRHEDSSLSAIFISGIWLSHRQFHVTQTHALGLLPASRVLVIFK</sequence>
<accession>F9FIW6</accession>
<name>F9FIW6_FUSOF</name>
<gene>
    <name evidence="1" type="ORF">FOXB_06345</name>
</gene>
<dbReference type="EMBL" id="AFQF01001934">
    <property type="protein sequence ID" value="EGU83141.1"/>
    <property type="molecule type" value="Genomic_DNA"/>
</dbReference>